<evidence type="ECO:0000256" key="1">
    <source>
        <dbReference type="ARBA" id="ARBA00004123"/>
    </source>
</evidence>
<feature type="region of interest" description="Disordered" evidence="6">
    <location>
        <begin position="411"/>
        <end position="430"/>
    </location>
</feature>
<gene>
    <name evidence="9" type="ORF">GSLYS_00001429001</name>
</gene>
<dbReference type="PROSITE" id="PS51054">
    <property type="entry name" value="ORANGE"/>
    <property type="match status" value="1"/>
</dbReference>
<keyword evidence="10" id="KW-1185">Reference proteome</keyword>
<evidence type="ECO:0000256" key="6">
    <source>
        <dbReference type="SAM" id="MobiDB-lite"/>
    </source>
</evidence>
<feature type="compositionally biased region" description="Polar residues" evidence="6">
    <location>
        <begin position="356"/>
        <end position="374"/>
    </location>
</feature>
<dbReference type="SUPFAM" id="SSF47459">
    <property type="entry name" value="HLH, helix-loop-helix DNA-binding domain"/>
    <property type="match status" value="1"/>
</dbReference>
<dbReference type="EMBL" id="CAXITT010000014">
    <property type="protein sequence ID" value="CAL1527252.1"/>
    <property type="molecule type" value="Genomic_DNA"/>
</dbReference>
<organism evidence="9 10">
    <name type="scientific">Lymnaea stagnalis</name>
    <name type="common">Great pond snail</name>
    <name type="synonym">Helix stagnalis</name>
    <dbReference type="NCBI Taxonomy" id="6523"/>
    <lineage>
        <taxon>Eukaryota</taxon>
        <taxon>Metazoa</taxon>
        <taxon>Spiralia</taxon>
        <taxon>Lophotrochozoa</taxon>
        <taxon>Mollusca</taxon>
        <taxon>Gastropoda</taxon>
        <taxon>Heterobranchia</taxon>
        <taxon>Euthyneura</taxon>
        <taxon>Panpulmonata</taxon>
        <taxon>Hygrophila</taxon>
        <taxon>Lymnaeoidea</taxon>
        <taxon>Lymnaeidae</taxon>
        <taxon>Lymnaea</taxon>
    </lineage>
</organism>
<proteinExistence type="predicted"/>
<evidence type="ECO:0000256" key="3">
    <source>
        <dbReference type="ARBA" id="ARBA00023125"/>
    </source>
</evidence>
<evidence type="ECO:0000256" key="5">
    <source>
        <dbReference type="ARBA" id="ARBA00023242"/>
    </source>
</evidence>
<evidence type="ECO:0000259" key="8">
    <source>
        <dbReference type="PROSITE" id="PS51054"/>
    </source>
</evidence>
<dbReference type="InterPro" id="IPR003650">
    <property type="entry name" value="Orange_dom"/>
</dbReference>
<dbReference type="AlphaFoldDB" id="A0AAV2H418"/>
<dbReference type="InterPro" id="IPR011598">
    <property type="entry name" value="bHLH_dom"/>
</dbReference>
<protein>
    <submittedName>
        <fullName evidence="9">Uncharacterized protein</fullName>
    </submittedName>
</protein>
<dbReference type="Pfam" id="PF00010">
    <property type="entry name" value="HLH"/>
    <property type="match status" value="1"/>
</dbReference>
<evidence type="ECO:0000259" key="7">
    <source>
        <dbReference type="PROSITE" id="PS50888"/>
    </source>
</evidence>
<name>A0AAV2H418_LYMST</name>
<evidence type="ECO:0000256" key="4">
    <source>
        <dbReference type="ARBA" id="ARBA00023163"/>
    </source>
</evidence>
<keyword evidence="4" id="KW-0804">Transcription</keyword>
<accession>A0AAV2H418</accession>
<dbReference type="SMART" id="SM00353">
    <property type="entry name" value="HLH"/>
    <property type="match status" value="1"/>
</dbReference>
<keyword evidence="5" id="KW-0539">Nucleus</keyword>
<dbReference type="GO" id="GO:0006355">
    <property type="term" value="P:regulation of DNA-templated transcription"/>
    <property type="evidence" value="ECO:0007669"/>
    <property type="project" value="InterPro"/>
</dbReference>
<feature type="compositionally biased region" description="Polar residues" evidence="6">
    <location>
        <begin position="451"/>
        <end position="473"/>
    </location>
</feature>
<feature type="compositionally biased region" description="Polar residues" evidence="6">
    <location>
        <begin position="546"/>
        <end position="565"/>
    </location>
</feature>
<evidence type="ECO:0000256" key="2">
    <source>
        <dbReference type="ARBA" id="ARBA00023015"/>
    </source>
</evidence>
<dbReference type="GO" id="GO:0003677">
    <property type="term" value="F:DNA binding"/>
    <property type="evidence" value="ECO:0007669"/>
    <property type="project" value="UniProtKB-KW"/>
</dbReference>
<dbReference type="FunFam" id="4.10.280.10:FF:000009">
    <property type="entry name" value="Transcription factor HES-1"/>
    <property type="match status" value="1"/>
</dbReference>
<comment type="subcellular location">
    <subcellularLocation>
        <location evidence="1">Nucleus</location>
    </subcellularLocation>
</comment>
<feature type="compositionally biased region" description="Polar residues" evidence="6">
    <location>
        <begin position="585"/>
        <end position="594"/>
    </location>
</feature>
<keyword evidence="3" id="KW-0238">DNA-binding</keyword>
<dbReference type="PROSITE" id="PS50888">
    <property type="entry name" value="BHLH"/>
    <property type="match status" value="1"/>
</dbReference>
<dbReference type="GO" id="GO:0046983">
    <property type="term" value="F:protein dimerization activity"/>
    <property type="evidence" value="ECO:0007669"/>
    <property type="project" value="InterPro"/>
</dbReference>
<reference evidence="9 10" key="1">
    <citation type="submission" date="2024-04" db="EMBL/GenBank/DDBJ databases">
        <authorList>
            <consortium name="Genoscope - CEA"/>
            <person name="William W."/>
        </authorList>
    </citation>
    <scope>NUCLEOTIDE SEQUENCE [LARGE SCALE GENOMIC DNA]</scope>
</reference>
<feature type="domain" description="Orange" evidence="8">
    <location>
        <begin position="89"/>
        <end position="122"/>
    </location>
</feature>
<dbReference type="InterPro" id="IPR050370">
    <property type="entry name" value="HES_HEY"/>
</dbReference>
<feature type="region of interest" description="Disordered" evidence="6">
    <location>
        <begin position="442"/>
        <end position="633"/>
    </location>
</feature>
<dbReference type="Gene3D" id="4.10.280.10">
    <property type="entry name" value="Helix-loop-helix DNA-binding domain"/>
    <property type="match status" value="1"/>
</dbReference>
<feature type="region of interest" description="Disordered" evidence="6">
    <location>
        <begin position="1"/>
        <end position="23"/>
    </location>
</feature>
<dbReference type="GO" id="GO:0005634">
    <property type="term" value="C:nucleus"/>
    <property type="evidence" value="ECO:0007669"/>
    <property type="project" value="UniProtKB-SubCell"/>
</dbReference>
<dbReference type="PANTHER" id="PTHR10985">
    <property type="entry name" value="BASIC HELIX-LOOP-HELIX TRANSCRIPTION FACTOR, HES-RELATED"/>
    <property type="match status" value="1"/>
</dbReference>
<evidence type="ECO:0000313" key="10">
    <source>
        <dbReference type="Proteomes" id="UP001497497"/>
    </source>
</evidence>
<sequence>MGSPVVVASPRKSPSSGRRTNKPLVEKKRRARINGCLGQLKSLILSAMQTEGAQVSRLEKADILEMTVKYLRHIQHQQMVPEPEVTAKFSAGYTECASEVIRYIDTVKCVTPEVRSRLESHLVERLRGSAALTPAVPPSAQQPVQTPPSANKTVVYPAATTNMDETMTRHYQTAVELANMAASVVLQSNTRSSLTNIRQSSQASASLPETITTSQQLNLTNGHLVQQSSHLESAQNLNVRKLSETTRCLNRSQSMSPSALRAEDQDFRTSAAQFYHSLDERLRHNGSEPAMHLTSSSTSLAAPKQEIFYTQNDPNNNQPINLDYSDVVKSESEYLSIFQRPLHIHIPGSPHPLPSTSPQSIHPHQMGFHTQRSQGADPAHSPSITSMDDAPPTILYGYNGAHMASPYQKMETLSPCSPKTSGNAGGIGSSNEYMETFEQAEPRASNHFSHDTVSASNSRGGNHTPHVQSQHTRYPTLSPPTLSPPTLTREEPYPGRIGNPDGDELSHGGTELRQPSVMNRMSDCYMPESGPHSATAVPQVPRPASGCSNYSDQYPGQLNLSGQYQKQKEPDSYRPAGAAQPYNCGHQSLVSQDPSGRAVPHAKATDNGLHAMNGPATRHHPSVHSRQKDTSLSPPTLKRRILCALGSGGEWIAPKSEERFDLNSRERLQCVSDNGQNKLQRTDFRHETGTSLCRDGRGFPVPVAGANTYCRAGSSHSGADENLWRPW</sequence>
<keyword evidence="2" id="KW-0805">Transcription regulation</keyword>
<dbReference type="Gene3D" id="6.10.250.980">
    <property type="match status" value="1"/>
</dbReference>
<dbReference type="Pfam" id="PF07527">
    <property type="entry name" value="Hairy_orange"/>
    <property type="match status" value="1"/>
</dbReference>
<dbReference type="Proteomes" id="UP001497497">
    <property type="component" value="Unassembled WGS sequence"/>
</dbReference>
<dbReference type="SUPFAM" id="SSF158457">
    <property type="entry name" value="Orange domain-like"/>
    <property type="match status" value="1"/>
</dbReference>
<feature type="region of interest" description="Disordered" evidence="6">
    <location>
        <begin position="347"/>
        <end position="391"/>
    </location>
</feature>
<dbReference type="InterPro" id="IPR036638">
    <property type="entry name" value="HLH_DNA-bd_sf"/>
</dbReference>
<comment type="caution">
    <text evidence="9">The sequence shown here is derived from an EMBL/GenBank/DDBJ whole genome shotgun (WGS) entry which is preliminary data.</text>
</comment>
<dbReference type="SMART" id="SM00511">
    <property type="entry name" value="ORANGE"/>
    <property type="match status" value="1"/>
</dbReference>
<feature type="domain" description="BHLH" evidence="7">
    <location>
        <begin position="17"/>
        <end position="74"/>
    </location>
</feature>
<evidence type="ECO:0000313" key="9">
    <source>
        <dbReference type="EMBL" id="CAL1527252.1"/>
    </source>
</evidence>